<dbReference type="EMBL" id="MNAD01000630">
    <property type="protein sequence ID" value="OJT11508.1"/>
    <property type="molecule type" value="Genomic_DNA"/>
</dbReference>
<dbReference type="OMA" id="IEYSITM"/>
<evidence type="ECO:0000259" key="4">
    <source>
        <dbReference type="Pfam" id="PF13649"/>
    </source>
</evidence>
<keyword evidence="1" id="KW-0489">Methyltransferase</keyword>
<name>A0A1M2VVA9_TRAPU</name>
<evidence type="ECO:0000256" key="1">
    <source>
        <dbReference type="ARBA" id="ARBA00022603"/>
    </source>
</evidence>
<dbReference type="CDD" id="cd02440">
    <property type="entry name" value="AdoMet_MTases"/>
    <property type="match status" value="1"/>
</dbReference>
<dbReference type="GO" id="GO:0032259">
    <property type="term" value="P:methylation"/>
    <property type="evidence" value="ECO:0007669"/>
    <property type="project" value="UniProtKB-KW"/>
</dbReference>
<dbReference type="STRING" id="154538.A0A1M2VVA9"/>
<organism evidence="5 6">
    <name type="scientific">Trametes pubescens</name>
    <name type="common">White-rot fungus</name>
    <dbReference type="NCBI Taxonomy" id="154538"/>
    <lineage>
        <taxon>Eukaryota</taxon>
        <taxon>Fungi</taxon>
        <taxon>Dikarya</taxon>
        <taxon>Basidiomycota</taxon>
        <taxon>Agaricomycotina</taxon>
        <taxon>Agaricomycetes</taxon>
        <taxon>Polyporales</taxon>
        <taxon>Polyporaceae</taxon>
        <taxon>Trametes</taxon>
    </lineage>
</organism>
<comment type="caution">
    <text evidence="5">The sequence shown here is derived from an EMBL/GenBank/DDBJ whole genome shotgun (WGS) entry which is preliminary data.</text>
</comment>
<dbReference type="InterPro" id="IPR041698">
    <property type="entry name" value="Methyltransf_25"/>
</dbReference>
<evidence type="ECO:0000256" key="2">
    <source>
        <dbReference type="ARBA" id="ARBA00022679"/>
    </source>
</evidence>
<dbReference type="Pfam" id="PF13649">
    <property type="entry name" value="Methyltransf_25"/>
    <property type="match status" value="1"/>
</dbReference>
<dbReference type="InterPro" id="IPR029063">
    <property type="entry name" value="SAM-dependent_MTases_sf"/>
</dbReference>
<evidence type="ECO:0000256" key="3">
    <source>
        <dbReference type="ARBA" id="ARBA00022691"/>
    </source>
</evidence>
<keyword evidence="3" id="KW-0949">S-adenosyl-L-methionine</keyword>
<evidence type="ECO:0000313" key="5">
    <source>
        <dbReference type="EMBL" id="OJT11508.1"/>
    </source>
</evidence>
<dbReference type="AlphaFoldDB" id="A0A1M2VVA9"/>
<evidence type="ECO:0000313" key="6">
    <source>
        <dbReference type="Proteomes" id="UP000184267"/>
    </source>
</evidence>
<dbReference type="PANTHER" id="PTHR43464">
    <property type="entry name" value="METHYLTRANSFERASE"/>
    <property type="match status" value="1"/>
</dbReference>
<protein>
    <recommendedName>
        <fullName evidence="4">Methyltransferase domain-containing protein</fullName>
    </recommendedName>
</protein>
<feature type="domain" description="Methyltransferase" evidence="4">
    <location>
        <begin position="53"/>
        <end position="153"/>
    </location>
</feature>
<dbReference type="OrthoDB" id="3436015at2759"/>
<proteinExistence type="predicted"/>
<accession>A0A1M2VVA9</accession>
<dbReference type="Proteomes" id="UP000184267">
    <property type="component" value="Unassembled WGS sequence"/>
</dbReference>
<dbReference type="Gene3D" id="3.40.50.150">
    <property type="entry name" value="Vaccinia Virus protein VP39"/>
    <property type="match status" value="1"/>
</dbReference>
<reference evidence="5 6" key="1">
    <citation type="submission" date="2016-10" db="EMBL/GenBank/DDBJ databases">
        <title>Genome sequence of the basidiomycete white-rot fungus Trametes pubescens.</title>
        <authorList>
            <person name="Makela M.R."/>
            <person name="Granchi Z."/>
            <person name="Peng M."/>
            <person name="De Vries R.P."/>
            <person name="Grigoriev I."/>
            <person name="Riley R."/>
            <person name="Hilden K."/>
        </authorList>
    </citation>
    <scope>NUCLEOTIDE SEQUENCE [LARGE SCALE GENOMIC DNA]</scope>
    <source>
        <strain evidence="5 6">FBCC735</strain>
    </source>
</reference>
<sequence length="297" mass="32900">MATPQELNALTSQFYDANPVLEDERLRKHRIEFEVTLRTILRRLPPGRTGLKILDIGGGTGPYSFALAARGHSVTLIDLSPGLLALARVRSATLPPSQRPARILKGDATALSAVLSDAERGTFDVVLLLGPLYHIMSAELRERAVRDAWAMVRSTSAQEAGQGGTLFCAWVSRWAHYRDVAMRDPGRLAMKRDFYAKHAEDGDYVRYDEDGQPCHAMHHEMPTEMPVMLKRITGEDDVRMVGAEGVLAGGPDKLVNEMQGEDFEAWVEECLEVGTDEHSWMLSDHIIGVVPKTVRAV</sequence>
<dbReference type="GO" id="GO:0008168">
    <property type="term" value="F:methyltransferase activity"/>
    <property type="evidence" value="ECO:0007669"/>
    <property type="project" value="UniProtKB-KW"/>
</dbReference>
<gene>
    <name evidence="5" type="ORF">TRAPUB_11980</name>
</gene>
<dbReference type="PANTHER" id="PTHR43464:SF19">
    <property type="entry name" value="UBIQUINONE BIOSYNTHESIS O-METHYLTRANSFERASE, MITOCHONDRIAL"/>
    <property type="match status" value="1"/>
</dbReference>
<dbReference type="SUPFAM" id="SSF53335">
    <property type="entry name" value="S-adenosyl-L-methionine-dependent methyltransferases"/>
    <property type="match status" value="1"/>
</dbReference>
<keyword evidence="6" id="KW-1185">Reference proteome</keyword>
<keyword evidence="2" id="KW-0808">Transferase</keyword>